<dbReference type="eggNOG" id="COG4099">
    <property type="taxonomic scope" value="Bacteria"/>
</dbReference>
<accession>D1PI95</accession>
<evidence type="ECO:0000313" key="5">
    <source>
        <dbReference type="Proteomes" id="UP000003438"/>
    </source>
</evidence>
<evidence type="ECO:0000259" key="2">
    <source>
        <dbReference type="Pfam" id="PF00326"/>
    </source>
</evidence>
<gene>
    <name evidence="4" type="ORF">SUBVAR_04060</name>
</gene>
<dbReference type="SUPFAM" id="SSF53474">
    <property type="entry name" value="alpha/beta-Hydrolases"/>
    <property type="match status" value="1"/>
</dbReference>
<dbReference type="HOGENOM" id="CLU_035499_2_0_9"/>
<comment type="caution">
    <text evidence="4">The sequence shown here is derived from an EMBL/GenBank/DDBJ whole genome shotgun (WGS) entry which is preliminary data.</text>
</comment>
<dbReference type="InterPro" id="IPR041172">
    <property type="entry name" value="EstA_Ig-like_N"/>
</dbReference>
<evidence type="ECO:0000259" key="3">
    <source>
        <dbReference type="Pfam" id="PF18435"/>
    </source>
</evidence>
<keyword evidence="5" id="KW-1185">Reference proteome</keyword>
<feature type="domain" description="Esterase Ig-like N-terminal" evidence="3">
    <location>
        <begin position="3"/>
        <end position="102"/>
    </location>
</feature>
<evidence type="ECO:0000313" key="4">
    <source>
        <dbReference type="EMBL" id="EFB77563.1"/>
    </source>
</evidence>
<dbReference type="Gene3D" id="2.60.40.2180">
    <property type="match status" value="1"/>
</dbReference>
<dbReference type="GO" id="GO:0006508">
    <property type="term" value="P:proteolysis"/>
    <property type="evidence" value="ECO:0007669"/>
    <property type="project" value="InterPro"/>
</dbReference>
<dbReference type="PANTHER" id="PTHR43037">
    <property type="entry name" value="UNNAMED PRODUCT-RELATED"/>
    <property type="match status" value="1"/>
</dbReference>
<protein>
    <submittedName>
        <fullName evidence="4">Uncharacterized protein</fullName>
    </submittedName>
</protein>
<evidence type="ECO:0000256" key="1">
    <source>
        <dbReference type="ARBA" id="ARBA00022729"/>
    </source>
</evidence>
<dbReference type="InterPro" id="IPR001375">
    <property type="entry name" value="Peptidase_S9_cat"/>
</dbReference>
<dbReference type="GO" id="GO:0008236">
    <property type="term" value="F:serine-type peptidase activity"/>
    <property type="evidence" value="ECO:0007669"/>
    <property type="project" value="InterPro"/>
</dbReference>
<dbReference type="PANTHER" id="PTHR43037:SF1">
    <property type="entry name" value="BLL1128 PROTEIN"/>
    <property type="match status" value="1"/>
</dbReference>
<reference evidence="4" key="1">
    <citation type="submission" date="2009-12" db="EMBL/GenBank/DDBJ databases">
        <authorList>
            <person name="Weinstock G."/>
            <person name="Sodergren E."/>
            <person name="Clifton S."/>
            <person name="Fulton L."/>
            <person name="Fulton B."/>
            <person name="Courtney L."/>
            <person name="Fronick C."/>
            <person name="Harrison M."/>
            <person name="Strong C."/>
            <person name="Farmer C."/>
            <person name="Delahaunty K."/>
            <person name="Markovic C."/>
            <person name="Hall O."/>
            <person name="Minx P."/>
            <person name="Tomlinson C."/>
            <person name="Mitreva M."/>
            <person name="Nelson J."/>
            <person name="Hou S."/>
            <person name="Wollam A."/>
            <person name="Pepin K.H."/>
            <person name="Johnson M."/>
            <person name="Bhonagiri V."/>
            <person name="Nash W.E."/>
            <person name="Warren W."/>
            <person name="Chinwalla A."/>
            <person name="Mardis E.R."/>
            <person name="Wilson R.K."/>
        </authorList>
    </citation>
    <scope>NUCLEOTIDE SEQUENCE [LARGE SCALE GENOMIC DNA]</scope>
    <source>
        <strain evidence="4">DSM 15176</strain>
    </source>
</reference>
<dbReference type="InterPro" id="IPR050955">
    <property type="entry name" value="Plant_Biomass_Hydrol_Est"/>
</dbReference>
<dbReference type="Pfam" id="PF18435">
    <property type="entry name" value="EstA_Ig_like"/>
    <property type="match status" value="1"/>
</dbReference>
<proteinExistence type="predicted"/>
<dbReference type="STRING" id="411471.SUBVAR_04060"/>
<feature type="domain" description="Peptidase S9 prolyl oligopeptidase catalytic" evidence="2">
    <location>
        <begin position="249"/>
        <end position="297"/>
    </location>
</feature>
<dbReference type="Pfam" id="PF00326">
    <property type="entry name" value="Peptidase_S9"/>
    <property type="match status" value="1"/>
</dbReference>
<sequence>MANYKTVTRMTDTGPYIEKLILDLGREAGANDLSPAGFHVHVTRYEKDGTILMRKERGADKALPSLGTVTVRVAYPCDAEGRRLLSGCFAALELEEERLNKRIEGSVLASRYIRNAYRVTQIRDLPPREEGGVALSGLVFDTCTEDLCPALEGWTNGENTLRYGAYTPAQANGGEKLPLLVWLHGAGEGGDDPLVAYTGNRVTALSSPEVQTKLGGAAWILVPQCPTVWMDDGREQLSHVNQSIYVKPLKACIDAFVEQHADSIDRDRIWVAGVSNGGFMTIRMLADYPGFFAAAAPGCEAFFEENLTDSVLDAVQQTPLWLTHAKGDELVDPTQTSLPLYRRLKDRGMENLHMTYWDEVVDPTGRYREADGRPRSYFRHGVWILMLDDACRTDLDGSRVLCDGVPVTLWEWMGKQRR</sequence>
<keyword evidence="1" id="KW-0732">Signal</keyword>
<name>D1PI95_9FIRM</name>
<dbReference type="InterPro" id="IPR029058">
    <property type="entry name" value="AB_hydrolase_fold"/>
</dbReference>
<dbReference type="Proteomes" id="UP000003438">
    <property type="component" value="Unassembled WGS sequence"/>
</dbReference>
<dbReference type="AlphaFoldDB" id="D1PI95"/>
<dbReference type="OrthoDB" id="2751280at2"/>
<dbReference type="Gene3D" id="3.40.50.1820">
    <property type="entry name" value="alpha/beta hydrolase"/>
    <property type="match status" value="1"/>
</dbReference>
<dbReference type="RefSeq" id="WP_007045507.1">
    <property type="nucleotide sequence ID" value="NZ_GG704769.1"/>
</dbReference>
<dbReference type="EMBL" id="ACBY02000009">
    <property type="protein sequence ID" value="EFB77563.1"/>
    <property type="molecule type" value="Genomic_DNA"/>
</dbReference>
<organism evidence="4 5">
    <name type="scientific">Subdoligranulum variabile DSM 15176</name>
    <dbReference type="NCBI Taxonomy" id="411471"/>
    <lineage>
        <taxon>Bacteria</taxon>
        <taxon>Bacillati</taxon>
        <taxon>Bacillota</taxon>
        <taxon>Clostridia</taxon>
        <taxon>Eubacteriales</taxon>
        <taxon>Oscillospiraceae</taxon>
        <taxon>Subdoligranulum</taxon>
    </lineage>
</organism>